<keyword evidence="5" id="KW-0769">Symport</keyword>
<feature type="transmembrane region" description="Helical" evidence="10">
    <location>
        <begin position="420"/>
        <end position="445"/>
    </location>
</feature>
<comment type="subcellular location">
    <subcellularLocation>
        <location evidence="1">Membrane</location>
        <topology evidence="1">Multi-pass membrane protein</topology>
    </subcellularLocation>
</comment>
<dbReference type="GO" id="GO:0006865">
    <property type="term" value="P:amino acid transport"/>
    <property type="evidence" value="ECO:0007669"/>
    <property type="project" value="TreeGrafter"/>
</dbReference>
<dbReference type="PROSITE" id="PS00754">
    <property type="entry name" value="NA_NEUROTRAN_SYMP_2"/>
    <property type="match status" value="1"/>
</dbReference>
<feature type="disulfide bond" evidence="9">
    <location>
        <begin position="199"/>
        <end position="208"/>
    </location>
</feature>
<dbReference type="PANTHER" id="PTHR11616:SF38">
    <property type="entry name" value="SODIUM-DEPENDENT DOPAMINE TRANSPORTER"/>
    <property type="match status" value="1"/>
</dbReference>
<evidence type="ECO:0000313" key="12">
    <source>
        <dbReference type="Proteomes" id="UP001152798"/>
    </source>
</evidence>
<feature type="binding site" evidence="8">
    <location>
        <position position="436"/>
    </location>
    <ligand>
        <name>Na(+)</name>
        <dbReference type="ChEBI" id="CHEBI:29101"/>
        <label>1</label>
    </ligand>
</feature>
<proteinExistence type="inferred from homology"/>
<dbReference type="EMBL" id="OV725078">
    <property type="protein sequence ID" value="CAH1393302.1"/>
    <property type="molecule type" value="Genomic_DNA"/>
</dbReference>
<feature type="binding site" evidence="8">
    <location>
        <position position="97"/>
    </location>
    <ligand>
        <name>Na(+)</name>
        <dbReference type="ChEBI" id="CHEBI:29101"/>
        <label>1</label>
    </ligand>
</feature>
<keyword evidence="12" id="KW-1185">Reference proteome</keyword>
<feature type="transmembrane region" description="Helical" evidence="10">
    <location>
        <begin position="465"/>
        <end position="490"/>
    </location>
</feature>
<dbReference type="OrthoDB" id="6581954at2759"/>
<comment type="similarity">
    <text evidence="2">Belongs to the sodium:neurotransmitter symporter (SNF) (TC 2.A.22) family.</text>
</comment>
<evidence type="ECO:0000256" key="5">
    <source>
        <dbReference type="ARBA" id="ARBA00022847"/>
    </source>
</evidence>
<dbReference type="InterPro" id="IPR000175">
    <property type="entry name" value="Na/ntran_symport"/>
</dbReference>
<feature type="binding site" evidence="8">
    <location>
        <position position="432"/>
    </location>
    <ligand>
        <name>Na(+)</name>
        <dbReference type="ChEBI" id="CHEBI:29101"/>
        <label>1</label>
    </ligand>
</feature>
<dbReference type="PROSITE" id="PS00610">
    <property type="entry name" value="NA_NEUROTRAN_SYMP_1"/>
    <property type="match status" value="1"/>
</dbReference>
<feature type="binding site" evidence="8">
    <location>
        <position position="367"/>
    </location>
    <ligand>
        <name>Na(+)</name>
        <dbReference type="ChEBI" id="CHEBI:29101"/>
        <label>1</label>
    </ligand>
</feature>
<evidence type="ECO:0000313" key="11">
    <source>
        <dbReference type="EMBL" id="CAH1393302.1"/>
    </source>
</evidence>
<feature type="binding site" evidence="8">
    <location>
        <position position="335"/>
    </location>
    <ligand>
        <name>Na(+)</name>
        <dbReference type="ChEBI" id="CHEBI:29101"/>
        <label>1</label>
    </ligand>
</feature>
<evidence type="ECO:0008006" key="13">
    <source>
        <dbReference type="Google" id="ProtNLM"/>
    </source>
</evidence>
<feature type="binding site" evidence="8">
    <location>
        <position position="435"/>
    </location>
    <ligand>
        <name>Na(+)</name>
        <dbReference type="ChEBI" id="CHEBI:29101"/>
        <label>1</label>
    </ligand>
</feature>
<feature type="binding site" evidence="8">
    <location>
        <position position="96"/>
    </location>
    <ligand>
        <name>Na(+)</name>
        <dbReference type="ChEBI" id="CHEBI:29101"/>
        <label>1</label>
    </ligand>
</feature>
<feature type="transmembrane region" description="Helical" evidence="10">
    <location>
        <begin position="160"/>
        <end position="187"/>
    </location>
</feature>
<feature type="binding site" evidence="8">
    <location>
        <position position="94"/>
    </location>
    <ligand>
        <name>Na(+)</name>
        <dbReference type="ChEBI" id="CHEBI:29101"/>
        <label>1</label>
    </ligand>
</feature>
<accession>A0A9P0H4C1</accession>
<keyword evidence="7 10" id="KW-0472">Membrane</keyword>
<evidence type="ECO:0000256" key="10">
    <source>
        <dbReference type="SAM" id="Phobius"/>
    </source>
</evidence>
<keyword evidence="6 10" id="KW-1133">Transmembrane helix</keyword>
<protein>
    <recommendedName>
        <fullName evidence="13">Transporter</fullName>
    </recommendedName>
</protein>
<keyword evidence="8" id="KW-0915">Sodium</keyword>
<dbReference type="GO" id="GO:0015293">
    <property type="term" value="F:symporter activity"/>
    <property type="evidence" value="ECO:0007669"/>
    <property type="project" value="UniProtKB-KW"/>
</dbReference>
<dbReference type="InterPro" id="IPR037272">
    <property type="entry name" value="SNS_sf"/>
</dbReference>
<gene>
    <name evidence="11" type="ORF">NEZAVI_LOCUS3999</name>
</gene>
<feature type="transmembrane region" description="Helical" evidence="10">
    <location>
        <begin position="285"/>
        <end position="308"/>
    </location>
</feature>
<evidence type="ECO:0000256" key="1">
    <source>
        <dbReference type="ARBA" id="ARBA00004141"/>
    </source>
</evidence>
<evidence type="ECO:0000256" key="3">
    <source>
        <dbReference type="ARBA" id="ARBA00022448"/>
    </source>
</evidence>
<keyword evidence="8" id="KW-0479">Metal-binding</keyword>
<dbReference type="Pfam" id="PF00209">
    <property type="entry name" value="SNF"/>
    <property type="match status" value="1"/>
</dbReference>
<feature type="transmembrane region" description="Helical" evidence="10">
    <location>
        <begin position="118"/>
        <end position="139"/>
    </location>
</feature>
<feature type="transmembrane region" description="Helical" evidence="10">
    <location>
        <begin position="361"/>
        <end position="384"/>
    </location>
</feature>
<evidence type="ECO:0000256" key="7">
    <source>
        <dbReference type="ARBA" id="ARBA00023136"/>
    </source>
</evidence>
<keyword evidence="9" id="KW-1015">Disulfide bond</keyword>
<dbReference type="Proteomes" id="UP001152798">
    <property type="component" value="Chromosome 2"/>
</dbReference>
<keyword evidence="3" id="KW-0813">Transport</keyword>
<evidence type="ECO:0000256" key="4">
    <source>
        <dbReference type="ARBA" id="ARBA00022692"/>
    </source>
</evidence>
<evidence type="ECO:0000256" key="9">
    <source>
        <dbReference type="PIRSR" id="PIRSR600175-2"/>
    </source>
</evidence>
<feature type="transmembrane region" description="Helical" evidence="10">
    <location>
        <begin position="88"/>
        <end position="106"/>
    </location>
</feature>
<feature type="transmembrane region" description="Helical" evidence="10">
    <location>
        <begin position="252"/>
        <end position="273"/>
    </location>
</feature>
<dbReference type="PRINTS" id="PR00176">
    <property type="entry name" value="NANEUSMPORT"/>
</dbReference>
<organism evidence="11 12">
    <name type="scientific">Nezara viridula</name>
    <name type="common">Southern green stink bug</name>
    <name type="synonym">Cimex viridulus</name>
    <dbReference type="NCBI Taxonomy" id="85310"/>
    <lineage>
        <taxon>Eukaryota</taxon>
        <taxon>Metazoa</taxon>
        <taxon>Ecdysozoa</taxon>
        <taxon>Arthropoda</taxon>
        <taxon>Hexapoda</taxon>
        <taxon>Insecta</taxon>
        <taxon>Pterygota</taxon>
        <taxon>Neoptera</taxon>
        <taxon>Paraneoptera</taxon>
        <taxon>Hemiptera</taxon>
        <taxon>Heteroptera</taxon>
        <taxon>Panheteroptera</taxon>
        <taxon>Pentatomomorpha</taxon>
        <taxon>Pentatomoidea</taxon>
        <taxon>Pentatomidae</taxon>
        <taxon>Pentatominae</taxon>
        <taxon>Nezara</taxon>
    </lineage>
</organism>
<dbReference type="GO" id="GO:0046872">
    <property type="term" value="F:metal ion binding"/>
    <property type="evidence" value="ECO:0007669"/>
    <property type="project" value="UniProtKB-KW"/>
</dbReference>
<feature type="transmembrane region" description="Helical" evidence="10">
    <location>
        <begin position="539"/>
        <end position="558"/>
    </location>
</feature>
<feature type="transmembrane region" description="Helical" evidence="10">
    <location>
        <begin position="496"/>
        <end position="518"/>
    </location>
</feature>
<dbReference type="AlphaFoldDB" id="A0A9P0H4C1"/>
<evidence type="ECO:0000256" key="2">
    <source>
        <dbReference type="ARBA" id="ARBA00006459"/>
    </source>
</evidence>
<dbReference type="GO" id="GO:0035725">
    <property type="term" value="P:sodium ion transmembrane transport"/>
    <property type="evidence" value="ECO:0007669"/>
    <property type="project" value="TreeGrafter"/>
</dbReference>
<evidence type="ECO:0000256" key="6">
    <source>
        <dbReference type="ARBA" id="ARBA00022989"/>
    </source>
</evidence>
<feature type="transmembrane region" description="Helical" evidence="10">
    <location>
        <begin position="328"/>
        <end position="349"/>
    </location>
</feature>
<sequence>MEDTEEVLKKEEIGLVHYNLDDGYGSSNSSPHSYYCTGGQKKLATKFHQPTDIEEPQARCLEVRLIGGTAKTVVHAPQRETWGRNADFLLSIIGFAVDLSNVWRFPYLCYRNGGGAFLIPYTLMLVFGAVPLFYMELILGQFNRQGPITLWKICPLFKGVGMCAVIVAFFVSFYYNVIIGWALYYLVGSLSSELPWLYCNNTWNTDSCTHFQFNSTNSTDRAEHSPASEYFRRGVLEMDRSDGLHDLGLPKLQLAICVFVVYCVLYLSLFKGVKSTGKVVWATATMPYVVLTILLVRGLMLPGAMTGIKYYLQPELSKLKETQVWVDAAVQIFYSVGAGFGVHLAYASYNNFNNNCFSDCIITSAVNSFTSFFSGFVIFTYLGFMSHKQGIPISSVATEGAGLVFQVYPEAVATLPGSHFWSLLFFFMLIMLGLDSGMGGLECIITGLMDEYGGRFIGSKYVREIFTFVIVGSSFCMALVNVTPGGIYFFHLLDSYAGMSLLCSALFEAIAVAWFYGLEKFCQDVTDMLGKKPALFWRLCWKFVSPIFIIGVVIIGLVNLINEPLCYGDYAYPGWAEVIGWSVSLTAILAIPGMAVWSLYKTPGTFKEVTYHSNTFAKAPISVFVMLEHDLGHSYQVLQVTATQLDSDWETEGETSLTVCG</sequence>
<keyword evidence="4 10" id="KW-0812">Transmembrane</keyword>
<dbReference type="SUPFAM" id="SSF161070">
    <property type="entry name" value="SNF-like"/>
    <property type="match status" value="1"/>
</dbReference>
<reference evidence="11" key="1">
    <citation type="submission" date="2022-01" db="EMBL/GenBank/DDBJ databases">
        <authorList>
            <person name="King R."/>
        </authorList>
    </citation>
    <scope>NUCLEOTIDE SEQUENCE</scope>
</reference>
<dbReference type="NCBIfam" id="NF037979">
    <property type="entry name" value="Na_transp"/>
    <property type="match status" value="1"/>
</dbReference>
<evidence type="ECO:0000256" key="8">
    <source>
        <dbReference type="PIRSR" id="PIRSR600175-1"/>
    </source>
</evidence>
<feature type="binding site" evidence="8">
    <location>
        <position position="101"/>
    </location>
    <ligand>
        <name>Na(+)</name>
        <dbReference type="ChEBI" id="CHEBI:29101"/>
        <label>1</label>
    </ligand>
</feature>
<feature type="transmembrane region" description="Helical" evidence="10">
    <location>
        <begin position="578"/>
        <end position="600"/>
    </location>
</feature>
<dbReference type="PANTHER" id="PTHR11616">
    <property type="entry name" value="SODIUM/CHLORIDE DEPENDENT TRANSPORTER"/>
    <property type="match status" value="1"/>
</dbReference>
<name>A0A9P0H4C1_NEZVI</name>
<dbReference type="GO" id="GO:0005886">
    <property type="term" value="C:plasma membrane"/>
    <property type="evidence" value="ECO:0007669"/>
    <property type="project" value="TreeGrafter"/>
</dbReference>